<proteinExistence type="predicted"/>
<dbReference type="Gene3D" id="3.30.70.330">
    <property type="match status" value="2"/>
</dbReference>
<dbReference type="InterPro" id="IPR012677">
    <property type="entry name" value="Nucleotide-bd_a/b_plait_sf"/>
</dbReference>
<organism evidence="5 6">
    <name type="scientific">Coemansia guatemalensis</name>
    <dbReference type="NCBI Taxonomy" id="2761395"/>
    <lineage>
        <taxon>Eukaryota</taxon>
        <taxon>Fungi</taxon>
        <taxon>Fungi incertae sedis</taxon>
        <taxon>Zoopagomycota</taxon>
        <taxon>Kickxellomycotina</taxon>
        <taxon>Kickxellomycetes</taxon>
        <taxon>Kickxellales</taxon>
        <taxon>Kickxellaceae</taxon>
        <taxon>Coemansia</taxon>
    </lineage>
</organism>
<feature type="region of interest" description="Disordered" evidence="3">
    <location>
        <begin position="48"/>
        <end position="104"/>
    </location>
</feature>
<dbReference type="EMBL" id="JANBUO010003506">
    <property type="protein sequence ID" value="KAJ2790574.1"/>
    <property type="molecule type" value="Genomic_DNA"/>
</dbReference>
<name>A0A9W8LPA1_9FUNG</name>
<comment type="caution">
    <text evidence="5">The sequence shown here is derived from an EMBL/GenBank/DDBJ whole genome shotgun (WGS) entry which is preliminary data.</text>
</comment>
<dbReference type="InterPro" id="IPR000504">
    <property type="entry name" value="RRM_dom"/>
</dbReference>
<evidence type="ECO:0000256" key="1">
    <source>
        <dbReference type="ARBA" id="ARBA00022884"/>
    </source>
</evidence>
<dbReference type="AlphaFoldDB" id="A0A9W8LPA1"/>
<dbReference type="Proteomes" id="UP001140094">
    <property type="component" value="Unassembled WGS sequence"/>
</dbReference>
<keyword evidence="6" id="KW-1185">Reference proteome</keyword>
<feature type="domain" description="RRM" evidence="4">
    <location>
        <begin position="111"/>
        <end position="187"/>
    </location>
</feature>
<dbReference type="PANTHER" id="PTHR48025:SF1">
    <property type="entry name" value="RRM DOMAIN-CONTAINING PROTEIN"/>
    <property type="match status" value="1"/>
</dbReference>
<keyword evidence="1 2" id="KW-0694">RNA-binding</keyword>
<reference evidence="5" key="1">
    <citation type="submission" date="2022-07" db="EMBL/GenBank/DDBJ databases">
        <title>Phylogenomic reconstructions and comparative analyses of Kickxellomycotina fungi.</title>
        <authorList>
            <person name="Reynolds N.K."/>
            <person name="Stajich J.E."/>
            <person name="Barry K."/>
            <person name="Grigoriev I.V."/>
            <person name="Crous P."/>
            <person name="Smith M.E."/>
        </authorList>
    </citation>
    <scope>NUCLEOTIDE SEQUENCE</scope>
    <source>
        <strain evidence="5">NRRL 1565</strain>
    </source>
</reference>
<evidence type="ECO:0000259" key="4">
    <source>
        <dbReference type="PROSITE" id="PS50102"/>
    </source>
</evidence>
<feature type="non-terminal residue" evidence="5">
    <location>
        <position position="1"/>
    </location>
</feature>
<evidence type="ECO:0000313" key="5">
    <source>
        <dbReference type="EMBL" id="KAJ2790574.1"/>
    </source>
</evidence>
<feature type="compositionally biased region" description="Polar residues" evidence="3">
    <location>
        <begin position="283"/>
        <end position="305"/>
    </location>
</feature>
<protein>
    <recommendedName>
        <fullName evidence="4">RRM domain-containing protein</fullName>
    </recommendedName>
</protein>
<evidence type="ECO:0000256" key="2">
    <source>
        <dbReference type="PROSITE-ProRule" id="PRU00176"/>
    </source>
</evidence>
<feature type="compositionally biased region" description="Polar residues" evidence="3">
    <location>
        <begin position="93"/>
        <end position="104"/>
    </location>
</feature>
<dbReference type="Pfam" id="PF00076">
    <property type="entry name" value="RRM_1"/>
    <property type="match status" value="2"/>
</dbReference>
<dbReference type="PANTHER" id="PTHR48025">
    <property type="entry name" value="OS02G0815200 PROTEIN"/>
    <property type="match status" value="1"/>
</dbReference>
<feature type="region of interest" description="Disordered" evidence="3">
    <location>
        <begin position="275"/>
        <end position="305"/>
    </location>
</feature>
<dbReference type="GO" id="GO:0003729">
    <property type="term" value="F:mRNA binding"/>
    <property type="evidence" value="ECO:0007669"/>
    <property type="project" value="TreeGrafter"/>
</dbReference>
<feature type="non-terminal residue" evidence="5">
    <location>
        <position position="305"/>
    </location>
</feature>
<dbReference type="CDD" id="cd00590">
    <property type="entry name" value="RRM_SF"/>
    <property type="match status" value="2"/>
</dbReference>
<feature type="compositionally biased region" description="Polar residues" evidence="3">
    <location>
        <begin position="59"/>
        <end position="68"/>
    </location>
</feature>
<sequence>VYAAERAINLQRRLAQRRIERAIRETNTEAAEVQNGFLDLNQEMDAASTGLAKRRRSGSHQSVHSTGSAAEDSGNGKMASGPRNIWNGEESMSGRTAAQTTGSSVHLRDNRAVFVKGIPLRYGTEDITSLFGGSSSVESILLLTDRQGAFHGQAKVVLSSVDALITALDKNGTKIGDGFISVHIFKAHHHPPKPSVAEVSVEVCGFSPETGNKQLGNIAKDAGPMIRVRRNQAGDTAFVTMGSQVAASKAVNLLNGYVVDGCTLSAKLAADAGGTERKRELSSIKTRQTSNFIPRATATSRPAKK</sequence>
<dbReference type="InterPro" id="IPR035979">
    <property type="entry name" value="RBD_domain_sf"/>
</dbReference>
<evidence type="ECO:0000256" key="3">
    <source>
        <dbReference type="SAM" id="MobiDB-lite"/>
    </source>
</evidence>
<dbReference type="PROSITE" id="PS50102">
    <property type="entry name" value="RRM"/>
    <property type="match status" value="1"/>
</dbReference>
<accession>A0A9W8LPA1</accession>
<dbReference type="InterPro" id="IPR050502">
    <property type="entry name" value="Euk_RNA-bind_prot"/>
</dbReference>
<dbReference type="SMART" id="SM00360">
    <property type="entry name" value="RRM"/>
    <property type="match status" value="2"/>
</dbReference>
<evidence type="ECO:0000313" key="6">
    <source>
        <dbReference type="Proteomes" id="UP001140094"/>
    </source>
</evidence>
<dbReference type="OrthoDB" id="360390at2759"/>
<dbReference type="SUPFAM" id="SSF54928">
    <property type="entry name" value="RNA-binding domain, RBD"/>
    <property type="match status" value="1"/>
</dbReference>
<gene>
    <name evidence="5" type="ORF">H4R20_006992</name>
</gene>